<dbReference type="OrthoDB" id="7949521at2"/>
<feature type="chain" id="PRO_5012950341" description="Outer membrane protein beta-barrel domain-containing protein" evidence="1">
    <location>
        <begin position="22"/>
        <end position="298"/>
    </location>
</feature>
<feature type="signal peptide" evidence="1">
    <location>
        <begin position="1"/>
        <end position="21"/>
    </location>
</feature>
<organism evidence="2 3">
    <name type="scientific">Devosia enhydra</name>
    <dbReference type="NCBI Taxonomy" id="665118"/>
    <lineage>
        <taxon>Bacteria</taxon>
        <taxon>Pseudomonadati</taxon>
        <taxon>Pseudomonadota</taxon>
        <taxon>Alphaproteobacteria</taxon>
        <taxon>Hyphomicrobiales</taxon>
        <taxon>Devosiaceae</taxon>
        <taxon>Devosia</taxon>
    </lineage>
</organism>
<reference evidence="2 3" key="1">
    <citation type="submission" date="2016-11" db="EMBL/GenBank/DDBJ databases">
        <authorList>
            <person name="Jaros S."/>
            <person name="Januszkiewicz K."/>
            <person name="Wedrychowicz H."/>
        </authorList>
    </citation>
    <scope>NUCLEOTIDE SEQUENCE [LARGE SCALE GENOMIC DNA]</scope>
    <source>
        <strain evidence="2 3">ATCC 23634</strain>
    </source>
</reference>
<gene>
    <name evidence="2" type="ORF">SAMN02983003_2793</name>
</gene>
<protein>
    <recommendedName>
        <fullName evidence="4">Outer membrane protein beta-barrel domain-containing protein</fullName>
    </recommendedName>
</protein>
<keyword evidence="3" id="KW-1185">Reference proteome</keyword>
<dbReference type="RefSeq" id="WP_072344110.1">
    <property type="nucleotide sequence ID" value="NZ_FPKU01000002.1"/>
</dbReference>
<evidence type="ECO:0000313" key="3">
    <source>
        <dbReference type="Proteomes" id="UP000183447"/>
    </source>
</evidence>
<name>A0A1K2I0A3_9HYPH</name>
<keyword evidence="1" id="KW-0732">Signal</keyword>
<evidence type="ECO:0000313" key="2">
    <source>
        <dbReference type="EMBL" id="SFZ85627.1"/>
    </source>
</evidence>
<evidence type="ECO:0000256" key="1">
    <source>
        <dbReference type="SAM" id="SignalP"/>
    </source>
</evidence>
<dbReference type="AlphaFoldDB" id="A0A1K2I0A3"/>
<proteinExistence type="predicted"/>
<sequence>MKLKLGVALGALVAGMGGAYAADLYVPPVVAPVAEAAPAYWGVVELGGLGRFTSYDDDGDIEDGSFGGVYGSFALWGDLGVVRVGVDGYGEWLNLGEDGNNDITNASLGVLGAHIGAGFDAAYLGVFGALGMYPDAPNTETFNGYAVGIEGTVDVDVATLYGKLGYASAPNEGGIDDEGFFGYFVEGGAIFSLSDDFALQVSAGYGTSEPFETDDETGYYAAWGVKGAYNLGTELNLNLVASYDGLYAAGNEDDESVIDHTFKIGLSIPFGGAGAASALNPVASPTAPFRASVLADVM</sequence>
<evidence type="ECO:0008006" key="4">
    <source>
        <dbReference type="Google" id="ProtNLM"/>
    </source>
</evidence>
<accession>A0A1K2I0A3</accession>
<dbReference type="EMBL" id="FPKU01000002">
    <property type="protein sequence ID" value="SFZ85627.1"/>
    <property type="molecule type" value="Genomic_DNA"/>
</dbReference>
<dbReference type="STRING" id="665118.SAMN02983003_2793"/>
<dbReference type="Proteomes" id="UP000183447">
    <property type="component" value="Unassembled WGS sequence"/>
</dbReference>